<gene>
    <name evidence="1" type="ORF">MOZ60_10020</name>
</gene>
<dbReference type="Proteomes" id="UP001286174">
    <property type="component" value="Unassembled WGS sequence"/>
</dbReference>
<dbReference type="RefSeq" id="WP_277655521.1">
    <property type="nucleotide sequence ID" value="NZ_JALBUR010000037.1"/>
</dbReference>
<protein>
    <submittedName>
        <fullName evidence="1">Uncharacterized protein</fullName>
    </submittedName>
</protein>
<dbReference type="AlphaFoldDB" id="A0AB35U9K8"/>
<accession>A0AB35U9K8</accession>
<keyword evidence="2" id="KW-1185">Reference proteome</keyword>
<name>A0AB35U9K8_9FIRM</name>
<dbReference type="EMBL" id="JALBUR010000037">
    <property type="protein sequence ID" value="MDX8420420.1"/>
    <property type="molecule type" value="Genomic_DNA"/>
</dbReference>
<organism evidence="1 2">
    <name type="scientific">Grylomicrobium aquisgranensis</name>
    <dbReference type="NCBI Taxonomy" id="2926318"/>
    <lineage>
        <taxon>Bacteria</taxon>
        <taxon>Bacillati</taxon>
        <taxon>Bacillota</taxon>
        <taxon>Erysipelotrichia</taxon>
        <taxon>Erysipelotrichales</taxon>
        <taxon>Erysipelotrichaceae</taxon>
        <taxon>Grylomicrobium</taxon>
    </lineage>
</organism>
<sequence>MKNHITIGDAIIESVHIAKKGAPIIESFREAFRIRKLVNMWFAHEIPIDRLLDIVDGI</sequence>
<proteinExistence type="predicted"/>
<evidence type="ECO:0000313" key="1">
    <source>
        <dbReference type="EMBL" id="MDX8420420.1"/>
    </source>
</evidence>
<evidence type="ECO:0000313" key="2">
    <source>
        <dbReference type="Proteomes" id="UP001286174"/>
    </source>
</evidence>
<comment type="caution">
    <text evidence="1">The sequence shown here is derived from an EMBL/GenBank/DDBJ whole genome shotgun (WGS) entry which is preliminary data.</text>
</comment>
<reference evidence="1 2" key="1">
    <citation type="submission" date="2022-03" db="EMBL/GenBank/DDBJ databases">
        <title>Novel taxa within the pig intestine.</title>
        <authorList>
            <person name="Wylensek D."/>
            <person name="Bishof K."/>
            <person name="Afrizal A."/>
            <person name="Clavel T."/>
        </authorList>
    </citation>
    <scope>NUCLEOTIDE SEQUENCE [LARGE SCALE GENOMIC DNA]</scope>
    <source>
        <strain evidence="1 2">CLA-KB-P133</strain>
    </source>
</reference>